<reference evidence="9" key="1">
    <citation type="submission" date="2018-03" db="EMBL/GenBank/DDBJ databases">
        <title>The relapsing fever spirochete Borrelia turicatae persists in the highly oxidative environment of its soft-bodied tick vector.</title>
        <authorList>
            <person name="Bourret T.J."/>
            <person name="Boyle W.K."/>
            <person name="Valenzuela J.G."/>
            <person name="Oliveira F."/>
            <person name="Lopez J.E."/>
        </authorList>
    </citation>
    <scope>NUCLEOTIDE SEQUENCE</scope>
    <source>
        <strain evidence="9">Kansas strain/isolate</strain>
        <tissue evidence="9">Salivary glands</tissue>
    </source>
</reference>
<comment type="similarity">
    <text evidence="6">Belongs to the TMEM41 family.</text>
</comment>
<keyword evidence="4 7" id="KW-1133">Transmembrane helix</keyword>
<protein>
    <submittedName>
        <fullName evidence="9">Putative conserved plasma membrane protein</fullName>
    </submittedName>
</protein>
<feature type="transmembrane region" description="Helical" evidence="7">
    <location>
        <begin position="6"/>
        <end position="25"/>
    </location>
</feature>
<feature type="transmembrane region" description="Helical" evidence="7">
    <location>
        <begin position="61"/>
        <end position="80"/>
    </location>
</feature>
<dbReference type="GO" id="GO:0016020">
    <property type="term" value="C:membrane"/>
    <property type="evidence" value="ECO:0007669"/>
    <property type="project" value="UniProtKB-SubCell"/>
</dbReference>
<keyword evidence="2 7" id="KW-0812">Transmembrane</keyword>
<dbReference type="EMBL" id="GGLE01005570">
    <property type="protein sequence ID" value="MBY09696.1"/>
    <property type="molecule type" value="Transcribed_RNA"/>
</dbReference>
<evidence type="ECO:0000256" key="3">
    <source>
        <dbReference type="ARBA" id="ARBA00022729"/>
    </source>
</evidence>
<feature type="transmembrane region" description="Helical" evidence="7">
    <location>
        <begin position="100"/>
        <end position="118"/>
    </location>
</feature>
<organism evidence="9">
    <name type="scientific">Ornithodoros turicata</name>
    <dbReference type="NCBI Taxonomy" id="34597"/>
    <lineage>
        <taxon>Eukaryota</taxon>
        <taxon>Metazoa</taxon>
        <taxon>Ecdysozoa</taxon>
        <taxon>Arthropoda</taxon>
        <taxon>Chelicerata</taxon>
        <taxon>Arachnida</taxon>
        <taxon>Acari</taxon>
        <taxon>Parasitiformes</taxon>
        <taxon>Ixodida</taxon>
        <taxon>Ixodoidea</taxon>
        <taxon>Argasidae</taxon>
        <taxon>Ornithodorinae</taxon>
        <taxon>Ornithodoros</taxon>
    </lineage>
</organism>
<accession>A0A2R5LJL8</accession>
<evidence type="ECO:0000259" key="8">
    <source>
        <dbReference type="Pfam" id="PF09335"/>
    </source>
</evidence>
<feature type="transmembrane region" description="Helical" evidence="7">
    <location>
        <begin position="177"/>
        <end position="196"/>
    </location>
</feature>
<evidence type="ECO:0000256" key="5">
    <source>
        <dbReference type="ARBA" id="ARBA00023136"/>
    </source>
</evidence>
<keyword evidence="5 7" id="KW-0472">Membrane</keyword>
<dbReference type="PANTHER" id="PTHR43220">
    <property type="match status" value="1"/>
</dbReference>
<dbReference type="InterPro" id="IPR045014">
    <property type="entry name" value="TM41A/B"/>
</dbReference>
<dbReference type="Pfam" id="PF09335">
    <property type="entry name" value="VTT_dom"/>
    <property type="match status" value="1"/>
</dbReference>
<evidence type="ECO:0000256" key="1">
    <source>
        <dbReference type="ARBA" id="ARBA00004141"/>
    </source>
</evidence>
<feature type="domain" description="VTT" evidence="8">
    <location>
        <begin position="80"/>
        <end position="200"/>
    </location>
</feature>
<evidence type="ECO:0000313" key="9">
    <source>
        <dbReference type="EMBL" id="MBY09696.1"/>
    </source>
</evidence>
<comment type="subcellular location">
    <subcellularLocation>
        <location evidence="1">Membrane</location>
        <topology evidence="1">Multi-pass membrane protein</topology>
    </subcellularLocation>
</comment>
<keyword evidence="3" id="KW-0732">Signal</keyword>
<proteinExistence type="inferred from homology"/>
<name>A0A2R5LJL8_9ACAR</name>
<dbReference type="PANTHER" id="PTHR43220:SF21">
    <property type="entry name" value="TRANSMEMBRANE PROTEIN 41A"/>
    <property type="match status" value="1"/>
</dbReference>
<dbReference type="AlphaFoldDB" id="A0A2R5LJL8"/>
<sequence length="242" mass="27244">MVSIVYLPIFLALATGWLYLVTLLAPSTGGGPNSMSLKFPSSYEELKGLAELLSTYNNKHALYVLVLFTSAYLYKQTFAIPGSVFLNVLSGALFGVWRGFFLTCTLSALGASLCYMLSKICGRHHLEYYFPDRIQFLQKKVQENKHHLLFWLLFLRLFPMTPNWFLNIASPIIDVPLHLFFISVFIGLMPYNFICVQTGSILSEVKSMNDVLSWHTMGKLVMAAAVALLPSLLIKKKNLTVD</sequence>
<dbReference type="InterPro" id="IPR032816">
    <property type="entry name" value="VTT_dom"/>
</dbReference>
<feature type="transmembrane region" description="Helical" evidence="7">
    <location>
        <begin position="217"/>
        <end position="234"/>
    </location>
</feature>
<evidence type="ECO:0000256" key="7">
    <source>
        <dbReference type="SAM" id="Phobius"/>
    </source>
</evidence>
<evidence type="ECO:0000256" key="4">
    <source>
        <dbReference type="ARBA" id="ARBA00022989"/>
    </source>
</evidence>
<evidence type="ECO:0000256" key="6">
    <source>
        <dbReference type="ARBA" id="ARBA00025797"/>
    </source>
</evidence>
<evidence type="ECO:0000256" key="2">
    <source>
        <dbReference type="ARBA" id="ARBA00022692"/>
    </source>
</evidence>